<dbReference type="HOGENOM" id="CLU_051096_5_2_0"/>
<evidence type="ECO:0000256" key="4">
    <source>
        <dbReference type="ARBA" id="ARBA00023267"/>
    </source>
</evidence>
<accession>D1CDC0</accession>
<dbReference type="PANTHER" id="PTHR12835">
    <property type="entry name" value="BIOTIN PROTEIN LIGASE"/>
    <property type="match status" value="1"/>
</dbReference>
<dbReference type="EC" id="6.3.4.15" evidence="5"/>
<organism evidence="7 8">
    <name type="scientific">Thermobaculum terrenum (strain ATCC BAA-798 / CCMEE 7001 / YNP1)</name>
    <dbReference type="NCBI Taxonomy" id="525904"/>
    <lineage>
        <taxon>Bacteria</taxon>
        <taxon>Bacillati</taxon>
        <taxon>Chloroflexota</taxon>
        <taxon>Chloroflexia</taxon>
        <taxon>Candidatus Thermobaculales</taxon>
        <taxon>Candidatus Thermobaculaceae</taxon>
        <taxon>Thermobaculum</taxon>
    </lineage>
</organism>
<evidence type="ECO:0000256" key="2">
    <source>
        <dbReference type="ARBA" id="ARBA00022741"/>
    </source>
</evidence>
<evidence type="ECO:0000256" key="5">
    <source>
        <dbReference type="ARBA" id="ARBA00024227"/>
    </source>
</evidence>
<dbReference type="InterPro" id="IPR045864">
    <property type="entry name" value="aa-tRNA-synth_II/BPL/LPL"/>
</dbReference>
<dbReference type="SUPFAM" id="SSF55681">
    <property type="entry name" value="Class II aaRS and biotin synthetases"/>
    <property type="match status" value="1"/>
</dbReference>
<dbReference type="GO" id="GO:0004077">
    <property type="term" value="F:biotin--[biotin carboxyl-carrier protein] ligase activity"/>
    <property type="evidence" value="ECO:0007669"/>
    <property type="project" value="UniProtKB-EC"/>
</dbReference>
<feature type="domain" description="BPL/LPL catalytic" evidence="6">
    <location>
        <begin position="17"/>
        <end position="192"/>
    </location>
</feature>
<reference evidence="8" key="1">
    <citation type="journal article" date="2010" name="Stand. Genomic Sci.">
        <title>Complete genome sequence of 'Thermobaculum terrenum' type strain (YNP1).</title>
        <authorList>
            <person name="Kiss H."/>
            <person name="Cleland D."/>
            <person name="Lapidus A."/>
            <person name="Lucas S."/>
            <person name="Glavina Del Rio T."/>
            <person name="Nolan M."/>
            <person name="Tice H."/>
            <person name="Han C."/>
            <person name="Goodwin L."/>
            <person name="Pitluck S."/>
            <person name="Liolios K."/>
            <person name="Ivanova N."/>
            <person name="Mavromatis K."/>
            <person name="Ovchinnikova G."/>
            <person name="Pati A."/>
            <person name="Chen A."/>
            <person name="Palaniappan K."/>
            <person name="Land M."/>
            <person name="Hauser L."/>
            <person name="Chang Y."/>
            <person name="Jeffries C."/>
            <person name="Lu M."/>
            <person name="Brettin T."/>
            <person name="Detter J."/>
            <person name="Goker M."/>
            <person name="Tindall B."/>
            <person name="Beck B."/>
            <person name="McDermott T."/>
            <person name="Woyke T."/>
            <person name="Bristow J."/>
            <person name="Eisen J."/>
            <person name="Markowitz V."/>
            <person name="Hugenholtz P."/>
            <person name="Kyrpides N."/>
            <person name="Klenk H."/>
            <person name="Cheng J."/>
        </authorList>
    </citation>
    <scope>NUCLEOTIDE SEQUENCE [LARGE SCALE GENOMIC DNA]</scope>
    <source>
        <strain evidence="8">ATCC BAA-798 / YNP1</strain>
    </source>
</reference>
<keyword evidence="4" id="KW-0092">Biotin</keyword>
<keyword evidence="1 7" id="KW-0436">Ligase</keyword>
<dbReference type="Gene3D" id="3.30.930.10">
    <property type="entry name" value="Bira Bifunctional Protein, Domain 2"/>
    <property type="match status" value="1"/>
</dbReference>
<proteinExistence type="predicted"/>
<dbReference type="KEGG" id="ttr:Tter_0002"/>
<keyword evidence="3" id="KW-0067">ATP-binding</keyword>
<dbReference type="InterPro" id="IPR008988">
    <property type="entry name" value="Transcriptional_repressor_C"/>
</dbReference>
<dbReference type="NCBIfam" id="TIGR00121">
    <property type="entry name" value="birA_ligase"/>
    <property type="match status" value="1"/>
</dbReference>
<evidence type="ECO:0000313" key="7">
    <source>
        <dbReference type="EMBL" id="ACZ40926.1"/>
    </source>
</evidence>
<dbReference type="OrthoDB" id="9807064at2"/>
<dbReference type="EMBL" id="CP001825">
    <property type="protein sequence ID" value="ACZ40926.1"/>
    <property type="molecule type" value="Genomic_DNA"/>
</dbReference>
<dbReference type="RefSeq" id="WP_012873961.1">
    <property type="nucleotide sequence ID" value="NC_013525.1"/>
</dbReference>
<dbReference type="Pfam" id="PF02237">
    <property type="entry name" value="BPL_C"/>
    <property type="match status" value="1"/>
</dbReference>
<evidence type="ECO:0000256" key="3">
    <source>
        <dbReference type="ARBA" id="ARBA00022840"/>
    </source>
</evidence>
<evidence type="ECO:0000256" key="1">
    <source>
        <dbReference type="ARBA" id="ARBA00022598"/>
    </source>
</evidence>
<dbReference type="eggNOG" id="COG0340">
    <property type="taxonomic scope" value="Bacteria"/>
</dbReference>
<name>D1CDC0_THET1</name>
<dbReference type="InterPro" id="IPR003142">
    <property type="entry name" value="BPL_C"/>
</dbReference>
<evidence type="ECO:0000313" key="8">
    <source>
        <dbReference type="Proteomes" id="UP000000323"/>
    </source>
</evidence>
<keyword evidence="2" id="KW-0547">Nucleotide-binding</keyword>
<dbReference type="PROSITE" id="PS51733">
    <property type="entry name" value="BPL_LPL_CATALYTIC"/>
    <property type="match status" value="1"/>
</dbReference>
<gene>
    <name evidence="7" type="ordered locus">Tter_0002</name>
</gene>
<dbReference type="Pfam" id="PF03099">
    <property type="entry name" value="BPL_LplA_LipB"/>
    <property type="match status" value="1"/>
</dbReference>
<dbReference type="InterPro" id="IPR004143">
    <property type="entry name" value="BPL_LPL_catalytic"/>
</dbReference>
<sequence>MDQIDLNKLQQILSHTKILREIAFFEEIDSTNSYLKRIINNVDEGIVVIADYQSQGRGRRGRTWVSPRGSSISCSILLSPPLTPNRSYILTAACALSIRDSITPLVDKPVSIKWPNDVLIGDLKVCGILAESQINSNQTTITTILGFGINVYEYPKSVNATCIADHATTQISRTDLLASILVSLDSRLQVIYSGNWLQVYEEWKDSISTIGQEVTVITDSSNIQGIAIGVSKEGGLIIRTPDNELVTVQAGEASIRKPNPKS</sequence>
<keyword evidence="8" id="KW-1185">Reference proteome</keyword>
<dbReference type="CDD" id="cd16442">
    <property type="entry name" value="BPL"/>
    <property type="match status" value="1"/>
</dbReference>
<dbReference type="InterPro" id="IPR004408">
    <property type="entry name" value="Biotin_CoA_COase_ligase"/>
</dbReference>
<dbReference type="GO" id="GO:0005524">
    <property type="term" value="F:ATP binding"/>
    <property type="evidence" value="ECO:0007669"/>
    <property type="project" value="UniProtKB-KW"/>
</dbReference>
<dbReference type="GO" id="GO:0005737">
    <property type="term" value="C:cytoplasm"/>
    <property type="evidence" value="ECO:0007669"/>
    <property type="project" value="TreeGrafter"/>
</dbReference>
<dbReference type="SUPFAM" id="SSF50037">
    <property type="entry name" value="C-terminal domain of transcriptional repressors"/>
    <property type="match status" value="1"/>
</dbReference>
<dbReference type="Proteomes" id="UP000000323">
    <property type="component" value="Chromosome 1"/>
</dbReference>
<protein>
    <recommendedName>
        <fullName evidence="5">biotin--[biotin carboxyl-carrier protein] ligase</fullName>
        <ecNumber evidence="5">6.3.4.15</ecNumber>
    </recommendedName>
</protein>
<dbReference type="STRING" id="525904.Tter_0002"/>
<evidence type="ECO:0000259" key="6">
    <source>
        <dbReference type="PROSITE" id="PS51733"/>
    </source>
</evidence>
<dbReference type="AlphaFoldDB" id="D1CDC0"/>
<dbReference type="Gene3D" id="2.30.30.100">
    <property type="match status" value="1"/>
</dbReference>
<dbReference type="PANTHER" id="PTHR12835:SF5">
    <property type="entry name" value="BIOTIN--PROTEIN LIGASE"/>
    <property type="match status" value="1"/>
</dbReference>